<keyword evidence="2 6" id="KW-0227">DNA damage</keyword>
<evidence type="ECO:0000256" key="6">
    <source>
        <dbReference type="HAMAP-Rule" id="MF_00031"/>
    </source>
</evidence>
<dbReference type="GO" id="GO:0005737">
    <property type="term" value="C:cytoplasm"/>
    <property type="evidence" value="ECO:0007669"/>
    <property type="project" value="UniProtKB-SubCell"/>
</dbReference>
<dbReference type="SUPFAM" id="SSF50249">
    <property type="entry name" value="Nucleic acid-binding proteins"/>
    <property type="match status" value="1"/>
</dbReference>
<comment type="caution">
    <text evidence="8">The sequence shown here is derived from an EMBL/GenBank/DDBJ whole genome shotgun (WGS) entry which is preliminary data.</text>
</comment>
<name>A0AAW5QVK8_9HYPH</name>
<dbReference type="GO" id="GO:0009379">
    <property type="term" value="C:Holliday junction helicase complex"/>
    <property type="evidence" value="ECO:0007669"/>
    <property type="project" value="InterPro"/>
</dbReference>
<comment type="caution">
    <text evidence="6">Lacks conserved residue(s) required for the propagation of feature annotation.</text>
</comment>
<keyword evidence="3 6" id="KW-0238">DNA-binding</keyword>
<keyword evidence="9" id="KW-1185">Reference proteome</keyword>
<dbReference type="HAMAP" id="MF_00031">
    <property type="entry name" value="DNA_HJ_migration_RuvA"/>
    <property type="match status" value="1"/>
</dbReference>
<reference evidence="8 9" key="1">
    <citation type="submission" date="2022-04" db="EMBL/GenBank/DDBJ databases">
        <authorList>
            <person name="Ye Y.-Q."/>
            <person name="Du Z.-J."/>
        </authorList>
    </citation>
    <scope>NUCLEOTIDE SEQUENCE [LARGE SCALE GENOMIC DNA]</scope>
    <source>
        <strain evidence="8 9">A6E488</strain>
    </source>
</reference>
<comment type="subunit">
    <text evidence="6">Homotetramer. Forms an RuvA(8)-RuvB(12)-Holliday junction (HJ) complex. HJ DNA is sandwiched between 2 RuvA tetramers; dsDNA enters through RuvA and exits via RuvB. An RuvB hexamer assembles on each DNA strand where it exits the tetramer. Each RuvB hexamer is contacted by two RuvA subunits (via domain III) on 2 adjacent RuvB subunits; this complex drives branch migration. In the full resolvosome a probable DNA-RuvA(4)-RuvB(12)-RuvC(2) complex forms which resolves the HJ.</text>
</comment>
<comment type="domain">
    <text evidence="6">Has three domains with a flexible linker between the domains II and III and assumes an 'L' shape. Domain III is highly mobile and contacts RuvB.</text>
</comment>
<dbReference type="InterPro" id="IPR013849">
    <property type="entry name" value="DNA_helicase_Holl-junc_RuvA_I"/>
</dbReference>
<evidence type="ECO:0000256" key="1">
    <source>
        <dbReference type="ARBA" id="ARBA00022490"/>
    </source>
</evidence>
<comment type="subcellular location">
    <subcellularLocation>
        <location evidence="6">Cytoplasm</location>
    </subcellularLocation>
</comment>
<dbReference type="GO" id="GO:0000400">
    <property type="term" value="F:four-way junction DNA binding"/>
    <property type="evidence" value="ECO:0007669"/>
    <property type="project" value="UniProtKB-UniRule"/>
</dbReference>
<dbReference type="RefSeq" id="WP_261615305.1">
    <property type="nucleotide sequence ID" value="NZ_JALIDZ010000003.1"/>
</dbReference>
<dbReference type="GO" id="GO:0048476">
    <property type="term" value="C:Holliday junction resolvase complex"/>
    <property type="evidence" value="ECO:0007669"/>
    <property type="project" value="UniProtKB-UniRule"/>
</dbReference>
<comment type="similarity">
    <text evidence="6">Belongs to the RuvA family.</text>
</comment>
<dbReference type="InterPro" id="IPR011114">
    <property type="entry name" value="RuvA_C"/>
</dbReference>
<dbReference type="Proteomes" id="UP001320898">
    <property type="component" value="Unassembled WGS sequence"/>
</dbReference>
<dbReference type="Gene3D" id="2.40.50.140">
    <property type="entry name" value="Nucleic acid-binding proteins"/>
    <property type="match status" value="1"/>
</dbReference>
<evidence type="ECO:0000256" key="5">
    <source>
        <dbReference type="ARBA" id="ARBA00023204"/>
    </source>
</evidence>
<dbReference type="Gene3D" id="1.10.150.20">
    <property type="entry name" value="5' to 3' exonuclease, C-terminal subdomain"/>
    <property type="match status" value="1"/>
</dbReference>
<dbReference type="SMART" id="SM00278">
    <property type="entry name" value="HhH1"/>
    <property type="match status" value="2"/>
</dbReference>
<evidence type="ECO:0000256" key="3">
    <source>
        <dbReference type="ARBA" id="ARBA00023125"/>
    </source>
</evidence>
<dbReference type="GO" id="GO:0005524">
    <property type="term" value="F:ATP binding"/>
    <property type="evidence" value="ECO:0007669"/>
    <property type="project" value="InterPro"/>
</dbReference>
<dbReference type="Gene3D" id="1.10.8.10">
    <property type="entry name" value="DNA helicase RuvA subunit, C-terminal domain"/>
    <property type="match status" value="1"/>
</dbReference>
<dbReference type="Pfam" id="PF01330">
    <property type="entry name" value="RuvA_N"/>
    <property type="match status" value="1"/>
</dbReference>
<protein>
    <recommendedName>
        <fullName evidence="6">Holliday junction branch migration complex subunit RuvA</fullName>
    </recommendedName>
</protein>
<evidence type="ECO:0000259" key="7">
    <source>
        <dbReference type="SMART" id="SM00278"/>
    </source>
</evidence>
<dbReference type="InterPro" id="IPR010994">
    <property type="entry name" value="RuvA_2-like"/>
</dbReference>
<evidence type="ECO:0000313" key="9">
    <source>
        <dbReference type="Proteomes" id="UP001320898"/>
    </source>
</evidence>
<comment type="function">
    <text evidence="6">The RuvA-RuvB-RuvC complex processes Holliday junction (HJ) DNA during genetic recombination and DNA repair, while the RuvA-RuvB complex plays an important role in the rescue of blocked DNA replication forks via replication fork reversal (RFR). RuvA specifically binds to HJ cruciform DNA, conferring on it an open structure. The RuvB hexamer acts as an ATP-dependent pump, pulling dsDNA into and through the RuvAB complex. HJ branch migration allows RuvC to scan DNA until it finds its consensus sequence, where it cleaves and resolves the cruciform DNA.</text>
</comment>
<dbReference type="SUPFAM" id="SSF46929">
    <property type="entry name" value="DNA helicase RuvA subunit, C-terminal domain"/>
    <property type="match status" value="1"/>
</dbReference>
<dbReference type="NCBIfam" id="TIGR00084">
    <property type="entry name" value="ruvA"/>
    <property type="match status" value="1"/>
</dbReference>
<dbReference type="InterPro" id="IPR036267">
    <property type="entry name" value="RuvA_C_sf"/>
</dbReference>
<feature type="region of interest" description="Domain I" evidence="6">
    <location>
        <begin position="1"/>
        <end position="64"/>
    </location>
</feature>
<dbReference type="Pfam" id="PF14520">
    <property type="entry name" value="HHH_5"/>
    <property type="match status" value="1"/>
</dbReference>
<evidence type="ECO:0000256" key="2">
    <source>
        <dbReference type="ARBA" id="ARBA00022763"/>
    </source>
</evidence>
<dbReference type="EMBL" id="JALIDZ010000003">
    <property type="protein sequence ID" value="MCT8971733.1"/>
    <property type="molecule type" value="Genomic_DNA"/>
</dbReference>
<accession>A0AAW5QVK8</accession>
<dbReference type="SUPFAM" id="SSF47781">
    <property type="entry name" value="RuvA domain 2-like"/>
    <property type="match status" value="1"/>
</dbReference>
<dbReference type="GO" id="GO:0006281">
    <property type="term" value="P:DNA repair"/>
    <property type="evidence" value="ECO:0007669"/>
    <property type="project" value="UniProtKB-UniRule"/>
</dbReference>
<dbReference type="AlphaFoldDB" id="A0AAW5QVK8"/>
<gene>
    <name evidence="6 8" type="primary">ruvA</name>
    <name evidence="8" type="ORF">MUB46_07695</name>
</gene>
<keyword evidence="4 6" id="KW-0233">DNA recombination</keyword>
<dbReference type="InterPro" id="IPR012340">
    <property type="entry name" value="NA-bd_OB-fold"/>
</dbReference>
<evidence type="ECO:0000313" key="8">
    <source>
        <dbReference type="EMBL" id="MCT8971733.1"/>
    </source>
</evidence>
<keyword evidence="5 6" id="KW-0234">DNA repair</keyword>
<sequence>MIGKLKGIVDSYGDDWVIVDVGGVGYHVTCSARTLSALGRPGEPAVVFIETVVREDAIRLYGFSGEAEKEWFRLLQSVQGVGSRVALAILGTLSTADLGNAIAMQDKAMVARAPGVGPKVAGRIVSELRDKTPLVGGDMELARVSGELAEGRAASPTRDAVSALVNLGYAQAQAGAAVAAALKEAGEDATAEKLIRMGLKELAR</sequence>
<feature type="region of interest" description="Domain III" evidence="6">
    <location>
        <begin position="154"/>
        <end position="204"/>
    </location>
</feature>
<dbReference type="Pfam" id="PF07499">
    <property type="entry name" value="RuvA_C"/>
    <property type="match status" value="1"/>
</dbReference>
<feature type="domain" description="Helix-hairpin-helix DNA-binding motif class 1" evidence="7">
    <location>
        <begin position="73"/>
        <end position="92"/>
    </location>
</feature>
<evidence type="ECO:0000256" key="4">
    <source>
        <dbReference type="ARBA" id="ARBA00023172"/>
    </source>
</evidence>
<dbReference type="InterPro" id="IPR003583">
    <property type="entry name" value="Hlx-hairpin-Hlx_DNA-bd_motif"/>
</dbReference>
<feature type="domain" description="Helix-hairpin-helix DNA-binding motif class 1" evidence="7">
    <location>
        <begin position="108"/>
        <end position="127"/>
    </location>
</feature>
<organism evidence="8 9">
    <name type="scientific">Microbaculum marinisediminis</name>
    <dbReference type="NCBI Taxonomy" id="2931392"/>
    <lineage>
        <taxon>Bacteria</taxon>
        <taxon>Pseudomonadati</taxon>
        <taxon>Pseudomonadota</taxon>
        <taxon>Alphaproteobacteria</taxon>
        <taxon>Hyphomicrobiales</taxon>
        <taxon>Tepidamorphaceae</taxon>
        <taxon>Microbaculum</taxon>
    </lineage>
</organism>
<dbReference type="GO" id="GO:0006310">
    <property type="term" value="P:DNA recombination"/>
    <property type="evidence" value="ECO:0007669"/>
    <property type="project" value="UniProtKB-UniRule"/>
</dbReference>
<dbReference type="InterPro" id="IPR000085">
    <property type="entry name" value="RuvA"/>
</dbReference>
<proteinExistence type="inferred from homology"/>
<dbReference type="GO" id="GO:0009378">
    <property type="term" value="F:four-way junction helicase activity"/>
    <property type="evidence" value="ECO:0007669"/>
    <property type="project" value="InterPro"/>
</dbReference>
<keyword evidence="1 6" id="KW-0963">Cytoplasm</keyword>